<reference evidence="7" key="1">
    <citation type="journal article" date="2021" name="Open Biol.">
        <title>Shared evolutionary footprints suggest mitochondrial oxidative damage underlies multiple complex I losses in fungi.</title>
        <authorList>
            <person name="Schikora-Tamarit M.A."/>
            <person name="Marcet-Houben M."/>
            <person name="Nosek J."/>
            <person name="Gabaldon T."/>
        </authorList>
    </citation>
    <scope>NUCLEOTIDE SEQUENCE</scope>
    <source>
        <strain evidence="7">CBS6075</strain>
    </source>
</reference>
<evidence type="ECO:0000313" key="8">
    <source>
        <dbReference type="Proteomes" id="UP000769157"/>
    </source>
</evidence>
<name>A0A9P8P277_9ASCO</name>
<dbReference type="GO" id="GO:0022857">
    <property type="term" value="F:transmembrane transporter activity"/>
    <property type="evidence" value="ECO:0007669"/>
    <property type="project" value="UniProtKB-ARBA"/>
</dbReference>
<feature type="transmembrane region" description="Helical" evidence="6">
    <location>
        <begin position="69"/>
        <end position="87"/>
    </location>
</feature>
<keyword evidence="8" id="KW-1185">Reference proteome</keyword>
<comment type="caution">
    <text evidence="7">The sequence shown here is derived from an EMBL/GenBank/DDBJ whole genome shotgun (WGS) entry which is preliminary data.</text>
</comment>
<evidence type="ECO:0000313" key="7">
    <source>
        <dbReference type="EMBL" id="KAH3664183.1"/>
    </source>
</evidence>
<dbReference type="GO" id="GO:0016020">
    <property type="term" value="C:membrane"/>
    <property type="evidence" value="ECO:0007669"/>
    <property type="project" value="UniProtKB-SubCell"/>
</dbReference>
<reference evidence="7" key="2">
    <citation type="submission" date="2021-01" db="EMBL/GenBank/DDBJ databases">
        <authorList>
            <person name="Schikora-Tamarit M.A."/>
        </authorList>
    </citation>
    <scope>NUCLEOTIDE SEQUENCE</scope>
    <source>
        <strain evidence="7">CBS6075</strain>
    </source>
</reference>
<keyword evidence="4 6" id="KW-1133">Transmembrane helix</keyword>
<evidence type="ECO:0000256" key="6">
    <source>
        <dbReference type="SAM" id="Phobius"/>
    </source>
</evidence>
<dbReference type="RefSeq" id="XP_046060463.1">
    <property type="nucleotide sequence ID" value="XM_046206024.1"/>
</dbReference>
<sequence length="114" mass="12522">MSQQSRVREIDATQAAGDEDLLKEIGYKQELTRKFKTYEIFGIAYSVMGIVPGIASTAGIGLAGGPASYVWGWFVTSIMIITIALAMSENGTSEKFFFTEMVLGLHFHNILHSL</sequence>
<dbReference type="GeneID" id="70236862"/>
<evidence type="ECO:0000256" key="5">
    <source>
        <dbReference type="ARBA" id="ARBA00023136"/>
    </source>
</evidence>
<feature type="non-terminal residue" evidence="7">
    <location>
        <position position="114"/>
    </location>
</feature>
<protein>
    <recommendedName>
        <fullName evidence="9">Amino acid permease/ SLC12A domain-containing protein</fullName>
    </recommendedName>
</protein>
<dbReference type="PANTHER" id="PTHR45649:SF6">
    <property type="entry name" value="GABA-SPECIFIC PERMEASE"/>
    <property type="match status" value="1"/>
</dbReference>
<dbReference type="EMBL" id="JAEUBE010000352">
    <property type="protein sequence ID" value="KAH3664183.1"/>
    <property type="molecule type" value="Genomic_DNA"/>
</dbReference>
<keyword evidence="5 6" id="KW-0472">Membrane</keyword>
<feature type="transmembrane region" description="Helical" evidence="6">
    <location>
        <begin position="40"/>
        <end position="63"/>
    </location>
</feature>
<evidence type="ECO:0000256" key="2">
    <source>
        <dbReference type="ARBA" id="ARBA00022448"/>
    </source>
</evidence>
<dbReference type="PANTHER" id="PTHR45649">
    <property type="entry name" value="AMINO-ACID PERMEASE BAT1"/>
    <property type="match status" value="1"/>
</dbReference>
<dbReference type="AlphaFoldDB" id="A0A9P8P277"/>
<evidence type="ECO:0000256" key="1">
    <source>
        <dbReference type="ARBA" id="ARBA00004141"/>
    </source>
</evidence>
<dbReference type="Proteomes" id="UP000769157">
    <property type="component" value="Unassembled WGS sequence"/>
</dbReference>
<keyword evidence="2" id="KW-0813">Transport</keyword>
<dbReference type="OrthoDB" id="4095332at2759"/>
<evidence type="ECO:0008006" key="9">
    <source>
        <dbReference type="Google" id="ProtNLM"/>
    </source>
</evidence>
<accession>A0A9P8P277</accession>
<evidence type="ECO:0000256" key="3">
    <source>
        <dbReference type="ARBA" id="ARBA00022692"/>
    </source>
</evidence>
<organism evidence="7 8">
    <name type="scientific">Ogataea philodendri</name>
    <dbReference type="NCBI Taxonomy" id="1378263"/>
    <lineage>
        <taxon>Eukaryota</taxon>
        <taxon>Fungi</taxon>
        <taxon>Dikarya</taxon>
        <taxon>Ascomycota</taxon>
        <taxon>Saccharomycotina</taxon>
        <taxon>Pichiomycetes</taxon>
        <taxon>Pichiales</taxon>
        <taxon>Pichiaceae</taxon>
        <taxon>Ogataea</taxon>
    </lineage>
</organism>
<comment type="subcellular location">
    <subcellularLocation>
        <location evidence="1">Membrane</location>
        <topology evidence="1">Multi-pass membrane protein</topology>
    </subcellularLocation>
</comment>
<evidence type="ECO:0000256" key="4">
    <source>
        <dbReference type="ARBA" id="ARBA00022989"/>
    </source>
</evidence>
<gene>
    <name evidence="7" type="ORF">OGAPHI_004897</name>
</gene>
<keyword evidence="3 6" id="KW-0812">Transmembrane</keyword>
<proteinExistence type="predicted"/>